<evidence type="ECO:0000313" key="2">
    <source>
        <dbReference type="EMBL" id="MBY6141535.1"/>
    </source>
</evidence>
<dbReference type="Pfam" id="PF13378">
    <property type="entry name" value="MR_MLE_C"/>
    <property type="match status" value="1"/>
</dbReference>
<dbReference type="SUPFAM" id="SSF51604">
    <property type="entry name" value="Enolase C-terminal domain-like"/>
    <property type="match status" value="1"/>
</dbReference>
<dbReference type="Gene3D" id="3.20.20.120">
    <property type="entry name" value="Enolase-like C-terminal domain"/>
    <property type="match status" value="1"/>
</dbReference>
<dbReference type="InterPro" id="IPR036849">
    <property type="entry name" value="Enolase-like_C_sf"/>
</dbReference>
<dbReference type="InterPro" id="IPR034593">
    <property type="entry name" value="DgoD-like"/>
</dbReference>
<dbReference type="EMBL" id="JAHVJA010000011">
    <property type="protein sequence ID" value="MBY6141535.1"/>
    <property type="molecule type" value="Genomic_DNA"/>
</dbReference>
<dbReference type="InterPro" id="IPR029065">
    <property type="entry name" value="Enolase_C-like"/>
</dbReference>
<dbReference type="RefSeq" id="WP_222509569.1">
    <property type="nucleotide sequence ID" value="NZ_JAHVJA010000011.1"/>
</dbReference>
<dbReference type="InterPro" id="IPR013341">
    <property type="entry name" value="Mandelate_racemase_N_dom"/>
</dbReference>
<dbReference type="SUPFAM" id="SSF54826">
    <property type="entry name" value="Enolase N-terminal domain-like"/>
    <property type="match status" value="1"/>
</dbReference>
<feature type="domain" description="Mandelate racemase/muconate lactonizing enzyme C-terminal" evidence="1">
    <location>
        <begin position="145"/>
        <end position="238"/>
    </location>
</feature>
<reference evidence="2 3" key="1">
    <citation type="submission" date="2021-06" db="EMBL/GenBank/DDBJ databases">
        <title>50 bacteria genomes isolated from Dapeng, Shenzhen, China.</title>
        <authorList>
            <person name="Zheng W."/>
            <person name="Yu S."/>
            <person name="Huang Y."/>
        </authorList>
    </citation>
    <scope>NUCLEOTIDE SEQUENCE [LARGE SCALE GENOMIC DNA]</scope>
    <source>
        <strain evidence="2 3">DP1N14-2</strain>
    </source>
</reference>
<dbReference type="SFLD" id="SFLDG00180">
    <property type="entry name" value="muconate_cycloisomerase"/>
    <property type="match status" value="1"/>
</dbReference>
<dbReference type="InterPro" id="IPR029017">
    <property type="entry name" value="Enolase-like_N"/>
</dbReference>
<protein>
    <submittedName>
        <fullName evidence="2">Mandelate racemase/muconate lactonizing enzyme family protein</fullName>
    </submittedName>
</protein>
<dbReference type="Gene3D" id="3.30.390.10">
    <property type="entry name" value="Enolase-like, N-terminal domain"/>
    <property type="match status" value="1"/>
</dbReference>
<gene>
    <name evidence="2" type="ORF">KUV26_19005</name>
</gene>
<name>A0ABS7NK03_9RHOB</name>
<dbReference type="SFLD" id="SFLDS00001">
    <property type="entry name" value="Enolase"/>
    <property type="match status" value="1"/>
</dbReference>
<dbReference type="Proteomes" id="UP000766629">
    <property type="component" value="Unassembled WGS sequence"/>
</dbReference>
<accession>A0ABS7NK03</accession>
<organism evidence="2 3">
    <name type="scientific">Leisingera daeponensis</name>
    <dbReference type="NCBI Taxonomy" id="405746"/>
    <lineage>
        <taxon>Bacteria</taxon>
        <taxon>Pseudomonadati</taxon>
        <taxon>Pseudomonadota</taxon>
        <taxon>Alphaproteobacteria</taxon>
        <taxon>Rhodobacterales</taxon>
        <taxon>Roseobacteraceae</taxon>
        <taxon>Leisingera</taxon>
    </lineage>
</organism>
<dbReference type="PANTHER" id="PTHR48080">
    <property type="entry name" value="D-GALACTONATE DEHYDRATASE-RELATED"/>
    <property type="match status" value="1"/>
</dbReference>
<keyword evidence="3" id="KW-1185">Reference proteome</keyword>
<sequence>MKITRIRVFKTALPYAGGSYGWGAGNAITTSISSVVVIDTDAGLQGCGEFAPCGENYMVAHSEGVEAFARLAARHLLGEDPRQLRRIERLMDHTVQGHGYAKAPFDAACWDILGQSAGQPVWMLMGGKLTEGAQMYRVVPQKPVLEDTIAEMEQHRAAGYRQFQIKVGGDWVTDIDRIREGVPLLKPGEKAMADANQGWRVDNAIRVARATRDLDFILEQPCHSYDECQQVRRVAEQPMKLDECVTGIEMARRIVNDRGAEMCCLKISNLGGLSKARRVRDFLIDHGIPVVSEDTWGGQITTAAVAHFAASTPEEMLINSTDLMNYNTRSTGIGGPAARDGKLYATDTPGLGVTPDFDSLGAPVFEMADQPA</sequence>
<evidence type="ECO:0000313" key="3">
    <source>
        <dbReference type="Proteomes" id="UP000766629"/>
    </source>
</evidence>
<comment type="caution">
    <text evidence="2">The sequence shown here is derived from an EMBL/GenBank/DDBJ whole genome shotgun (WGS) entry which is preliminary data.</text>
</comment>
<dbReference type="InterPro" id="IPR013342">
    <property type="entry name" value="Mandelate_racemase_C"/>
</dbReference>
<dbReference type="Pfam" id="PF02746">
    <property type="entry name" value="MR_MLE_N"/>
    <property type="match status" value="1"/>
</dbReference>
<dbReference type="SMART" id="SM00922">
    <property type="entry name" value="MR_MLE"/>
    <property type="match status" value="1"/>
</dbReference>
<evidence type="ECO:0000259" key="1">
    <source>
        <dbReference type="SMART" id="SM00922"/>
    </source>
</evidence>
<proteinExistence type="predicted"/>